<dbReference type="SUPFAM" id="SSF50129">
    <property type="entry name" value="GroES-like"/>
    <property type="match status" value="1"/>
</dbReference>
<organism evidence="3 4">
    <name type="scientific">SAR86 cluster bacterium</name>
    <dbReference type="NCBI Taxonomy" id="2030880"/>
    <lineage>
        <taxon>Bacteria</taxon>
        <taxon>Pseudomonadati</taxon>
        <taxon>Pseudomonadota</taxon>
        <taxon>Gammaproteobacteria</taxon>
        <taxon>SAR86 cluster</taxon>
    </lineage>
</organism>
<evidence type="ECO:0000313" key="4">
    <source>
        <dbReference type="Proteomes" id="UP000315782"/>
    </source>
</evidence>
<dbReference type="InterPro" id="IPR041694">
    <property type="entry name" value="ADH_N_2"/>
</dbReference>
<name>A0A520MDK6_9GAMM</name>
<evidence type="ECO:0000313" key="3">
    <source>
        <dbReference type="EMBL" id="RZO19313.1"/>
    </source>
</evidence>
<dbReference type="GO" id="GO:0016628">
    <property type="term" value="F:oxidoreductase activity, acting on the CH-CH group of donors, NAD or NADP as acceptor"/>
    <property type="evidence" value="ECO:0007669"/>
    <property type="project" value="InterPro"/>
</dbReference>
<comment type="caution">
    <text evidence="3">The sequence shown here is derived from an EMBL/GenBank/DDBJ whole genome shotgun (WGS) entry which is preliminary data.</text>
</comment>
<dbReference type="Gene3D" id="3.40.50.720">
    <property type="entry name" value="NAD(P)-binding Rossmann-like Domain"/>
    <property type="match status" value="1"/>
</dbReference>
<sequence>MNYKNMQWLLDKRPTGMPENECWKLNEDEISEIGKNEILIEVKYLSIDPYMRGRMNDSKSYAAPAKLGEPMTGETVGVVVESNSNLFEVGDKVCAHKGWQTYIRAKDTDPALMKVPEGDIKLSAYLGTLGMPGRTAYFGLNRVGKPKSGETIVVSAASGAVGTVVGQLGKEYGCRVIGIAGGPEKCSFVKDELKFDHCIDYKAENLDEELKKACPNGIDIYFENVGGAVTRAIAPLLNDGARVPVCGFISQYNAEDMMKVETPFHVLGALDPKPEHRFFVVTEWMDEWQAATKELSQLVKDNKIIYRETITKDFVNAPQALRDVLTGKNFGKQLIEV</sequence>
<dbReference type="InterPro" id="IPR013149">
    <property type="entry name" value="ADH-like_C"/>
</dbReference>
<dbReference type="Pfam" id="PF16884">
    <property type="entry name" value="ADH_N_2"/>
    <property type="match status" value="1"/>
</dbReference>
<accession>A0A520MDK6</accession>
<evidence type="ECO:0000259" key="2">
    <source>
        <dbReference type="SMART" id="SM00829"/>
    </source>
</evidence>
<dbReference type="Proteomes" id="UP000315782">
    <property type="component" value="Unassembled WGS sequence"/>
</dbReference>
<protein>
    <submittedName>
        <fullName evidence="3">NADP-dependent oxidoreductase</fullName>
    </submittedName>
</protein>
<dbReference type="SUPFAM" id="SSF51735">
    <property type="entry name" value="NAD(P)-binding Rossmann-fold domains"/>
    <property type="match status" value="1"/>
</dbReference>
<keyword evidence="1" id="KW-0560">Oxidoreductase</keyword>
<gene>
    <name evidence="3" type="ORF">EVA96_03845</name>
</gene>
<dbReference type="InterPro" id="IPR036291">
    <property type="entry name" value="NAD(P)-bd_dom_sf"/>
</dbReference>
<dbReference type="PANTHER" id="PTHR43205">
    <property type="entry name" value="PROSTAGLANDIN REDUCTASE"/>
    <property type="match status" value="1"/>
</dbReference>
<dbReference type="CDD" id="cd05288">
    <property type="entry name" value="PGDH"/>
    <property type="match status" value="1"/>
</dbReference>
<dbReference type="InterPro" id="IPR045010">
    <property type="entry name" value="MDR_fam"/>
</dbReference>
<evidence type="ECO:0000256" key="1">
    <source>
        <dbReference type="ARBA" id="ARBA00023002"/>
    </source>
</evidence>
<feature type="domain" description="Enoyl reductase (ER)" evidence="2">
    <location>
        <begin position="16"/>
        <end position="335"/>
    </location>
</feature>
<dbReference type="EMBL" id="SHBI01000039">
    <property type="protein sequence ID" value="RZO19313.1"/>
    <property type="molecule type" value="Genomic_DNA"/>
</dbReference>
<reference evidence="3 4" key="1">
    <citation type="submission" date="2019-02" db="EMBL/GenBank/DDBJ databases">
        <title>Prokaryotic population dynamics and viral predation in marine succession experiment using metagenomics: the confinement effect.</title>
        <authorList>
            <person name="Haro-Moreno J.M."/>
            <person name="Rodriguez-Valera F."/>
            <person name="Lopez-Perez M."/>
        </authorList>
    </citation>
    <scope>NUCLEOTIDE SEQUENCE [LARGE SCALE GENOMIC DNA]</scope>
    <source>
        <strain evidence="3">MED-G163</strain>
    </source>
</reference>
<proteinExistence type="predicted"/>
<dbReference type="Gene3D" id="3.90.180.10">
    <property type="entry name" value="Medium-chain alcohol dehydrogenases, catalytic domain"/>
    <property type="match status" value="1"/>
</dbReference>
<dbReference type="FunFam" id="3.40.50.720:FF:000121">
    <property type="entry name" value="Prostaglandin reductase 2"/>
    <property type="match status" value="1"/>
</dbReference>
<dbReference type="PANTHER" id="PTHR43205:SF7">
    <property type="entry name" value="PROSTAGLANDIN REDUCTASE 1"/>
    <property type="match status" value="1"/>
</dbReference>
<dbReference type="InterPro" id="IPR020843">
    <property type="entry name" value="ER"/>
</dbReference>
<dbReference type="Pfam" id="PF00107">
    <property type="entry name" value="ADH_zinc_N"/>
    <property type="match status" value="1"/>
</dbReference>
<dbReference type="AlphaFoldDB" id="A0A520MDK6"/>
<dbReference type="InterPro" id="IPR011032">
    <property type="entry name" value="GroES-like_sf"/>
</dbReference>
<dbReference type="SMART" id="SM00829">
    <property type="entry name" value="PKS_ER"/>
    <property type="match status" value="1"/>
</dbReference>